<sequence>MTYFSCLLAEIGSESCTNYKSVYFRAHSEAEALAGLVQLVTSKSLNIIEPMNNSQVNDNNNNSILKNSPLNVHENHLHLESLLVKAIDRIDQLLEKYITPCSEVIQNKHSNCMNSAICLHPKSEKVDNFPTNQTYFHSKNSSKFSSLYDDSYSDVELKKLLDLKHEYMMKAFHLCLDQLRLLNE</sequence>
<proteinExistence type="predicted"/>
<reference evidence="2" key="1">
    <citation type="submission" date="2023-11" db="UniProtKB">
        <authorList>
            <consortium name="WormBaseParasite"/>
        </authorList>
    </citation>
    <scope>IDENTIFICATION</scope>
</reference>
<protein>
    <submittedName>
        <fullName evidence="2">Uncharacterized protein</fullName>
    </submittedName>
</protein>
<organism evidence="1 2">
    <name type="scientific">Schistosoma mattheei</name>
    <dbReference type="NCBI Taxonomy" id="31246"/>
    <lineage>
        <taxon>Eukaryota</taxon>
        <taxon>Metazoa</taxon>
        <taxon>Spiralia</taxon>
        <taxon>Lophotrochozoa</taxon>
        <taxon>Platyhelminthes</taxon>
        <taxon>Trematoda</taxon>
        <taxon>Digenea</taxon>
        <taxon>Strigeidida</taxon>
        <taxon>Schistosomatoidea</taxon>
        <taxon>Schistosomatidae</taxon>
        <taxon>Schistosoma</taxon>
    </lineage>
</organism>
<accession>A0AA85C1K2</accession>
<dbReference type="WBParaSite" id="SMTH1_97180.1">
    <property type="protein sequence ID" value="SMTH1_97180.1"/>
    <property type="gene ID" value="SMTH1_97180"/>
</dbReference>
<evidence type="ECO:0000313" key="2">
    <source>
        <dbReference type="WBParaSite" id="SMTH1_97180.1"/>
    </source>
</evidence>
<name>A0AA85C1K2_9TREM</name>
<dbReference type="Proteomes" id="UP000050791">
    <property type="component" value="Unassembled WGS sequence"/>
</dbReference>
<evidence type="ECO:0000313" key="1">
    <source>
        <dbReference type="Proteomes" id="UP000050791"/>
    </source>
</evidence>
<dbReference type="AlphaFoldDB" id="A0AA85C1K2"/>